<protein>
    <submittedName>
        <fullName evidence="1">Uncharacterized protein</fullName>
    </submittedName>
</protein>
<name>A0ABY9YKQ2_9GAMM</name>
<evidence type="ECO:0000313" key="2">
    <source>
        <dbReference type="Proteomes" id="UP001302072"/>
    </source>
</evidence>
<dbReference type="Proteomes" id="UP001302072">
    <property type="component" value="Chromosome"/>
</dbReference>
<dbReference type="RefSeq" id="WP_311190703.1">
    <property type="nucleotide sequence ID" value="NZ_CP115541.1"/>
</dbReference>
<gene>
    <name evidence="1" type="ORF">PDM29_13960</name>
</gene>
<keyword evidence="2" id="KW-1185">Reference proteome</keyword>
<proteinExistence type="predicted"/>
<dbReference type="EMBL" id="CP115541">
    <property type="protein sequence ID" value="WNH51459.1"/>
    <property type="molecule type" value="Genomic_DNA"/>
</dbReference>
<reference evidence="1 2" key="1">
    <citation type="submission" date="2022-12" db="EMBL/GenBank/DDBJ databases">
        <title>Two new species, Stenotrophomonas aracearum and Stenotrophomonas oahuensis, isolated from Anthurium (Araceae family) in Hawaii.</title>
        <authorList>
            <person name="Chunag S.C."/>
            <person name="Dobhal S."/>
            <person name="Alvarez A."/>
            <person name="Arif M."/>
        </authorList>
    </citation>
    <scope>NUCLEOTIDE SEQUENCE [LARGE SCALE GENOMIC DNA]</scope>
    <source>
        <strain evidence="1 2">A5586</strain>
    </source>
</reference>
<organism evidence="1 2">
    <name type="scientific">Stenotrophomonas oahuensis</name>
    <dbReference type="NCBI Taxonomy" id="3003271"/>
    <lineage>
        <taxon>Bacteria</taxon>
        <taxon>Pseudomonadati</taxon>
        <taxon>Pseudomonadota</taxon>
        <taxon>Gammaproteobacteria</taxon>
        <taxon>Lysobacterales</taxon>
        <taxon>Lysobacteraceae</taxon>
        <taxon>Stenotrophomonas</taxon>
    </lineage>
</organism>
<sequence length="299" mass="33162">MFHLGELLTHSKLSALCEVLIRRTLVPKFRAGIALIQDDPVAAGDVMFGLSSTLRASEHWLKTPAGAGAARTAADALVPVVHQLLERLPDMLRQCESAKLALVARHGSLYLRQLAAVQSVAEDDAAPERQLSVARLLKAWMDEVNRRNAQSASEPTDHLRYAPHYYAEWLSQQSYDDQRQLRLRSFDVPTSAADATVDRWPLIARADRLMSRVQSGGIRLDMGARARMLLDMDSLYQQLHLHSPSNAADDTALDDIRAFMERQAAQLLDPTGKPLLGPTVPLLAGLHSWQRLLLTQLVS</sequence>
<evidence type="ECO:0000313" key="1">
    <source>
        <dbReference type="EMBL" id="WNH51459.1"/>
    </source>
</evidence>
<accession>A0ABY9YKQ2</accession>